<protein>
    <submittedName>
        <fullName evidence="2">Uncharacterized protein</fullName>
    </submittedName>
</protein>
<organism evidence="2 3">
    <name type="scientific">Luteolibacter ambystomatis</name>
    <dbReference type="NCBI Taxonomy" id="2824561"/>
    <lineage>
        <taxon>Bacteria</taxon>
        <taxon>Pseudomonadati</taxon>
        <taxon>Verrucomicrobiota</taxon>
        <taxon>Verrucomicrobiia</taxon>
        <taxon>Verrucomicrobiales</taxon>
        <taxon>Verrucomicrobiaceae</taxon>
        <taxon>Luteolibacter</taxon>
    </lineage>
</organism>
<feature type="chain" id="PRO_5037179604" evidence="1">
    <location>
        <begin position="26"/>
        <end position="272"/>
    </location>
</feature>
<dbReference type="RefSeq" id="WP_211630838.1">
    <property type="nucleotide sequence ID" value="NZ_CP073100.1"/>
</dbReference>
<evidence type="ECO:0000313" key="3">
    <source>
        <dbReference type="Proteomes" id="UP000676169"/>
    </source>
</evidence>
<accession>A0A975IZ99</accession>
<feature type="signal peptide" evidence="1">
    <location>
        <begin position="1"/>
        <end position="25"/>
    </location>
</feature>
<dbReference type="KEGG" id="lamb:KBB96_17785"/>
<dbReference type="EMBL" id="CP073100">
    <property type="protein sequence ID" value="QUE50698.1"/>
    <property type="molecule type" value="Genomic_DNA"/>
</dbReference>
<reference evidence="2" key="1">
    <citation type="submission" date="2021-04" db="EMBL/GenBank/DDBJ databases">
        <title>Luteolibacter sp. 32A isolated from the skin of an Anderson's salamander (Ambystoma andersonii).</title>
        <authorList>
            <person name="Spergser J."/>
            <person name="Busse H.-J."/>
        </authorList>
    </citation>
    <scope>NUCLEOTIDE SEQUENCE</scope>
    <source>
        <strain evidence="2">32A</strain>
    </source>
</reference>
<keyword evidence="3" id="KW-1185">Reference proteome</keyword>
<gene>
    <name evidence="2" type="ORF">KBB96_17785</name>
</gene>
<evidence type="ECO:0000256" key="1">
    <source>
        <dbReference type="SAM" id="SignalP"/>
    </source>
</evidence>
<sequence>MMRNYRKTIGALAAASALVAGYASAEVEGELHIGYSSDYIFRGSDQGSGLAEAGADVSTEWQGLTFSGGLWYGSIENSDLFNLGPIGIPDHYSELDVYGEVSKDFGFATAFVGAIWYHYAENNIAIPQGDIKLRDDSTEIYFGLSREIYWGINGSLTYYWAVEGDNGGYTELALDKTFKLHDCVDLVAGVKTGYFIEEGGFAHVTPQLTLNVKVTDTFTVSPYVAYSIEGDELANVYGNNKIQAIANAVSGGNFPPGETNHFYGGVKLSVKF</sequence>
<dbReference type="AlphaFoldDB" id="A0A975IZ99"/>
<keyword evidence="1" id="KW-0732">Signal</keyword>
<proteinExistence type="predicted"/>
<evidence type="ECO:0000313" key="2">
    <source>
        <dbReference type="EMBL" id="QUE50698.1"/>
    </source>
</evidence>
<name>A0A975IZ99_9BACT</name>
<dbReference type="Proteomes" id="UP000676169">
    <property type="component" value="Chromosome"/>
</dbReference>